<feature type="binding site" evidence="5">
    <location>
        <position position="340"/>
    </location>
    <ligand>
        <name>a divalent metal cation</name>
        <dbReference type="ChEBI" id="CHEBI:60240"/>
        <label>2</label>
        <note>catalytic</note>
    </ligand>
</feature>
<protein>
    <recommendedName>
        <fullName evidence="6">Methionine aminopeptidase</fullName>
        <ecNumber evidence="6">3.4.11.18</ecNumber>
    </recommendedName>
</protein>
<comment type="caution">
    <text evidence="9">The sequence shown here is derived from an EMBL/GenBank/DDBJ whole genome shotgun (WGS) entry which is preliminary data.</text>
</comment>
<dbReference type="CDD" id="cd01086">
    <property type="entry name" value="MetAP1"/>
    <property type="match status" value="1"/>
</dbReference>
<evidence type="ECO:0000256" key="2">
    <source>
        <dbReference type="ARBA" id="ARBA00022670"/>
    </source>
</evidence>
<comment type="cofactor">
    <cofactor evidence="5">
        <name>Co(2+)</name>
        <dbReference type="ChEBI" id="CHEBI:48828"/>
    </cofactor>
    <cofactor evidence="5">
        <name>Zn(2+)</name>
        <dbReference type="ChEBI" id="CHEBI:29105"/>
    </cofactor>
    <cofactor evidence="5">
        <name>Mn(2+)</name>
        <dbReference type="ChEBI" id="CHEBI:29035"/>
    </cofactor>
    <cofactor evidence="5">
        <name>Fe(2+)</name>
        <dbReference type="ChEBI" id="CHEBI:29033"/>
    </cofactor>
    <text evidence="5">Binds 2 divalent metal cations per subunit. Has a high-affinity and a low affinity metal-binding site. The true nature of the physiological cofactor is under debate. The enzyme is active with cobalt, zinc, manganese or divalent iron ions. Most likely, methionine aminopeptidases function as mononuclear Fe(2+)-metalloproteases under physiological conditions, and the catalytically relevant metal-binding site has been assigned to the histidine-containing high-affinity site.</text>
</comment>
<dbReference type="InterPro" id="IPR000994">
    <property type="entry name" value="Pept_M24"/>
</dbReference>
<dbReference type="InterPro" id="IPR001714">
    <property type="entry name" value="Pept_M24_MAP"/>
</dbReference>
<feature type="binding site" evidence="5">
    <location>
        <position position="340"/>
    </location>
    <ligand>
        <name>a divalent metal cation</name>
        <dbReference type="ChEBI" id="CHEBI:60240"/>
        <label>1</label>
    </ligand>
</feature>
<evidence type="ECO:0000256" key="6">
    <source>
        <dbReference type="RuleBase" id="RU003653"/>
    </source>
</evidence>
<feature type="domain" description="Peptidase M24" evidence="8">
    <location>
        <begin position="117"/>
        <end position="347"/>
    </location>
</feature>
<dbReference type="HAMAP" id="MF_01974">
    <property type="entry name" value="MetAP_1"/>
    <property type="match status" value="1"/>
</dbReference>
<dbReference type="EC" id="3.4.11.18" evidence="6"/>
<organism evidence="9 10">
    <name type="scientific">Effrenium voratum</name>
    <dbReference type="NCBI Taxonomy" id="2562239"/>
    <lineage>
        <taxon>Eukaryota</taxon>
        <taxon>Sar</taxon>
        <taxon>Alveolata</taxon>
        <taxon>Dinophyceae</taxon>
        <taxon>Suessiales</taxon>
        <taxon>Symbiodiniaceae</taxon>
        <taxon>Effrenium</taxon>
    </lineage>
</organism>
<evidence type="ECO:0000256" key="5">
    <source>
        <dbReference type="HAMAP-Rule" id="MF_03174"/>
    </source>
</evidence>
<dbReference type="EMBL" id="CAUJNA010000835">
    <property type="protein sequence ID" value="CAJ1381736.1"/>
    <property type="molecule type" value="Genomic_DNA"/>
</dbReference>
<feature type="region of interest" description="Disordered" evidence="7">
    <location>
        <begin position="18"/>
        <end position="37"/>
    </location>
</feature>
<evidence type="ECO:0000256" key="7">
    <source>
        <dbReference type="SAM" id="MobiDB-lite"/>
    </source>
</evidence>
<feature type="region of interest" description="Disordered" evidence="7">
    <location>
        <begin position="70"/>
        <end position="89"/>
    </location>
</feature>
<evidence type="ECO:0000313" key="9">
    <source>
        <dbReference type="EMBL" id="CAJ1381736.1"/>
    </source>
</evidence>
<keyword evidence="2 5" id="KW-0645">Protease</keyword>
<dbReference type="PANTHER" id="PTHR43330">
    <property type="entry name" value="METHIONINE AMINOPEPTIDASE"/>
    <property type="match status" value="1"/>
</dbReference>
<feature type="binding site" evidence="5">
    <location>
        <position position="183"/>
    </location>
    <ligand>
        <name>substrate</name>
    </ligand>
</feature>
<evidence type="ECO:0000256" key="3">
    <source>
        <dbReference type="ARBA" id="ARBA00022723"/>
    </source>
</evidence>
<evidence type="ECO:0000259" key="8">
    <source>
        <dbReference type="Pfam" id="PF00557"/>
    </source>
</evidence>
<accession>A0AA36MVU9</accession>
<keyword evidence="10" id="KW-1185">Reference proteome</keyword>
<feature type="binding site" evidence="5">
    <location>
        <position position="307"/>
    </location>
    <ligand>
        <name>a divalent metal cation</name>
        <dbReference type="ChEBI" id="CHEBI:60240"/>
        <label>2</label>
        <note>catalytic</note>
    </ligand>
</feature>
<dbReference type="Proteomes" id="UP001178507">
    <property type="component" value="Unassembled WGS sequence"/>
</dbReference>
<dbReference type="GO" id="GO:0070006">
    <property type="term" value="F:metalloaminopeptidase activity"/>
    <property type="evidence" value="ECO:0007669"/>
    <property type="project" value="UniProtKB-UniRule"/>
</dbReference>
<reference evidence="9" key="1">
    <citation type="submission" date="2023-08" db="EMBL/GenBank/DDBJ databases">
        <authorList>
            <person name="Chen Y."/>
            <person name="Shah S."/>
            <person name="Dougan E. K."/>
            <person name="Thang M."/>
            <person name="Chan C."/>
        </authorList>
    </citation>
    <scope>NUCLEOTIDE SEQUENCE</scope>
</reference>
<keyword evidence="1 5" id="KW-0031">Aminopeptidase</keyword>
<feature type="binding site" evidence="5">
    <location>
        <position position="211"/>
    </location>
    <ligand>
        <name>a divalent metal cation</name>
        <dbReference type="ChEBI" id="CHEBI:60240"/>
        <label>2</label>
        <note>catalytic</note>
    </ligand>
</feature>
<dbReference type="AlphaFoldDB" id="A0AA36MVU9"/>
<dbReference type="GO" id="GO:0006508">
    <property type="term" value="P:proteolysis"/>
    <property type="evidence" value="ECO:0007669"/>
    <property type="project" value="UniProtKB-KW"/>
</dbReference>
<dbReference type="Pfam" id="PF00557">
    <property type="entry name" value="Peptidase_M24"/>
    <property type="match status" value="1"/>
</dbReference>
<gene>
    <name evidence="9" type="ORF">EVOR1521_LOCUS9325</name>
</gene>
<feature type="binding site" evidence="5">
    <location>
        <position position="281"/>
    </location>
    <ligand>
        <name>substrate</name>
    </ligand>
</feature>
<dbReference type="InterPro" id="IPR036005">
    <property type="entry name" value="Creatinase/aminopeptidase-like"/>
</dbReference>
<dbReference type="Gene3D" id="3.90.230.10">
    <property type="entry name" value="Creatinase/methionine aminopeptidase superfamily"/>
    <property type="match status" value="1"/>
</dbReference>
<dbReference type="NCBIfam" id="TIGR00500">
    <property type="entry name" value="met_pdase_I"/>
    <property type="match status" value="1"/>
</dbReference>
<feature type="binding site" evidence="5">
    <location>
        <position position="200"/>
    </location>
    <ligand>
        <name>a divalent metal cation</name>
        <dbReference type="ChEBI" id="CHEBI:60240"/>
        <label>1</label>
    </ligand>
</feature>
<evidence type="ECO:0000313" key="10">
    <source>
        <dbReference type="Proteomes" id="UP001178507"/>
    </source>
</evidence>
<sequence length="379" mass="41111">MSLAPPLWTGLRPCIGQVERRPKAGPSEAPPALQKRRWAAGAVALTATSTRRRQPVLRGDLSPARKVPQEIPRPFYLGPDQPRSPADGLPLHEFYSGRDPTPEERVQLDIKTPEQVEGMRAACRLARATLETAGKSVAPGVTTDEIDRIAHEFIVDHGAYPSPLGYCGFPKAVCTSVNEIIGHGIPDSRPLSEGDFLNIDVTVYLNGYHGDTSCMFFAGPPSKRAAKLCKATRKAMLAGIEVCGPGVDFREVGRAITASAEEDGCTVHPSLVGHGIGSYFHGRPEILPYVNDDDWGVMQPNMTFTVEPALVDAPDRTCEVDAEDLWTMCTMTKALGAQFEHTILITDHGMEILTGPCIDYTGMAPSPVKAAKKRRKGFQ</sequence>
<feature type="binding site" evidence="5">
    <location>
        <position position="274"/>
    </location>
    <ligand>
        <name>a divalent metal cation</name>
        <dbReference type="ChEBI" id="CHEBI:60240"/>
        <label>2</label>
        <note>catalytic</note>
    </ligand>
</feature>
<dbReference type="SUPFAM" id="SSF55920">
    <property type="entry name" value="Creatinase/aminopeptidase"/>
    <property type="match status" value="1"/>
</dbReference>
<keyword evidence="3 5" id="KW-0479">Metal-binding</keyword>
<name>A0AA36MVU9_9DINO</name>
<comment type="catalytic activity">
    <reaction evidence="5 6">
        <text>Release of N-terminal amino acids, preferentially methionine, from peptides and arylamides.</text>
        <dbReference type="EC" id="3.4.11.18"/>
    </reaction>
</comment>
<dbReference type="GO" id="GO:0004239">
    <property type="term" value="F:initiator methionyl aminopeptidase activity"/>
    <property type="evidence" value="ECO:0007669"/>
    <property type="project" value="UniProtKB-UniRule"/>
</dbReference>
<evidence type="ECO:0000256" key="1">
    <source>
        <dbReference type="ARBA" id="ARBA00022438"/>
    </source>
</evidence>
<evidence type="ECO:0000256" key="4">
    <source>
        <dbReference type="ARBA" id="ARBA00022801"/>
    </source>
</evidence>
<comment type="similarity">
    <text evidence="5">Belongs to the peptidase M24A family. Methionine aminopeptidase type 1 subfamily.</text>
</comment>
<dbReference type="InterPro" id="IPR002467">
    <property type="entry name" value="Pept_M24A_MAP1"/>
</dbReference>
<comment type="function">
    <text evidence="6">Cotranslationally removes the N-terminal methionine from nascent proteins. The N-terminal methionine is often cleaved when the second residue in the primary sequence is small and uncharged (Met-Ala-, Cys, Gly, Pro, Ser, Thr, or Val).</text>
</comment>
<dbReference type="PANTHER" id="PTHR43330:SF8">
    <property type="entry name" value="METHIONINE AMINOPEPTIDASE 1D, MITOCHONDRIAL"/>
    <property type="match status" value="1"/>
</dbReference>
<keyword evidence="4 5" id="KW-0378">Hydrolase</keyword>
<dbReference type="GO" id="GO:0046872">
    <property type="term" value="F:metal ion binding"/>
    <property type="evidence" value="ECO:0007669"/>
    <property type="project" value="UniProtKB-UniRule"/>
</dbReference>
<proteinExistence type="inferred from homology"/>
<dbReference type="PRINTS" id="PR00599">
    <property type="entry name" value="MAPEPTIDASE"/>
</dbReference>
<feature type="binding site" evidence="5">
    <location>
        <position position="211"/>
    </location>
    <ligand>
        <name>a divalent metal cation</name>
        <dbReference type="ChEBI" id="CHEBI:60240"/>
        <label>1</label>
    </ligand>
</feature>